<proteinExistence type="predicted"/>
<keyword evidence="5 7" id="KW-1133">Transmembrane helix</keyword>
<dbReference type="PANTHER" id="PTHR23513">
    <property type="entry name" value="INTEGRAL MEMBRANE EFFLUX PROTEIN-RELATED"/>
    <property type="match status" value="1"/>
</dbReference>
<keyword evidence="3" id="KW-1003">Cell membrane</keyword>
<reference evidence="8" key="1">
    <citation type="submission" date="2019-12" db="EMBL/GenBank/DDBJ databases">
        <authorList>
            <person name="Cremers G."/>
        </authorList>
    </citation>
    <scope>NUCLEOTIDE SEQUENCE</scope>
    <source>
        <strain evidence="8">Vvax</strain>
    </source>
</reference>
<evidence type="ECO:0000256" key="6">
    <source>
        <dbReference type="ARBA" id="ARBA00023136"/>
    </source>
</evidence>
<feature type="transmembrane region" description="Helical" evidence="7">
    <location>
        <begin position="156"/>
        <end position="177"/>
    </location>
</feature>
<feature type="transmembrane region" description="Helical" evidence="7">
    <location>
        <begin position="96"/>
        <end position="119"/>
    </location>
</feature>
<evidence type="ECO:0008006" key="9">
    <source>
        <dbReference type="Google" id="ProtNLM"/>
    </source>
</evidence>
<gene>
    <name evidence="8" type="ORF">VVAX_06259</name>
</gene>
<evidence type="ECO:0000256" key="1">
    <source>
        <dbReference type="ARBA" id="ARBA00004651"/>
    </source>
</evidence>
<dbReference type="PANTHER" id="PTHR23513:SF11">
    <property type="entry name" value="STAPHYLOFERRIN A TRANSPORTER"/>
    <property type="match status" value="1"/>
</dbReference>
<feature type="transmembrane region" description="Helical" evidence="7">
    <location>
        <begin position="42"/>
        <end position="61"/>
    </location>
</feature>
<dbReference type="Gene3D" id="1.20.1250.20">
    <property type="entry name" value="MFS general substrate transporter like domains"/>
    <property type="match status" value="1"/>
</dbReference>
<dbReference type="Pfam" id="PF05977">
    <property type="entry name" value="MFS_3"/>
    <property type="match status" value="1"/>
</dbReference>
<accession>A0A679JRS0</accession>
<dbReference type="CDD" id="cd06173">
    <property type="entry name" value="MFS_MefA_like"/>
    <property type="match status" value="1"/>
</dbReference>
<evidence type="ECO:0000256" key="7">
    <source>
        <dbReference type="SAM" id="Phobius"/>
    </source>
</evidence>
<protein>
    <recommendedName>
        <fullName evidence="9">MFS transporter</fullName>
    </recommendedName>
</protein>
<feature type="transmembrane region" description="Helical" evidence="7">
    <location>
        <begin position="131"/>
        <end position="150"/>
    </location>
</feature>
<dbReference type="AlphaFoldDB" id="A0A679JRS0"/>
<evidence type="ECO:0000256" key="3">
    <source>
        <dbReference type="ARBA" id="ARBA00022475"/>
    </source>
</evidence>
<dbReference type="InterPro" id="IPR036259">
    <property type="entry name" value="MFS_trans_sf"/>
</dbReference>
<sequence length="310" mass="33208">MRATPRPSSQLVRTAGFSGLGSALWALLPVIAQQRLDLGAAGYGLLMACLGTGAVSAGFFVGRIRSRFGLDTLAACCCLVFASAMLVGALSTWRPLVYLSFVLGGAAWMTMMSTFNAATQTSAPPWVRARAASLHTLCSLGAFALGSALWGAVSSLIGLPAALCLSAACMVASVALARPYPLRMGADDEVTLADHRDELSLPAEPEFEAGPVAVEVVYCIREADARRFLDAVQQLAVPRRRDGATFWRVYRDLGDPSRYVERFIVTSWADYLRQRSRATVASNELEANARSFQVAGVPVVTRHYLAELSP</sequence>
<organism evidence="8">
    <name type="scientific">Variovorax paradoxus</name>
    <dbReference type="NCBI Taxonomy" id="34073"/>
    <lineage>
        <taxon>Bacteria</taxon>
        <taxon>Pseudomonadati</taxon>
        <taxon>Pseudomonadota</taxon>
        <taxon>Betaproteobacteria</taxon>
        <taxon>Burkholderiales</taxon>
        <taxon>Comamonadaceae</taxon>
        <taxon>Variovorax</taxon>
    </lineage>
</organism>
<dbReference type="SUPFAM" id="SSF103473">
    <property type="entry name" value="MFS general substrate transporter"/>
    <property type="match status" value="1"/>
</dbReference>
<dbReference type="EMBL" id="LR743508">
    <property type="protein sequence ID" value="CAA2109987.1"/>
    <property type="molecule type" value="Genomic_DNA"/>
</dbReference>
<dbReference type="InterPro" id="IPR010290">
    <property type="entry name" value="TM_effector"/>
</dbReference>
<keyword evidence="6 7" id="KW-0472">Membrane</keyword>
<keyword evidence="2" id="KW-0813">Transport</keyword>
<evidence type="ECO:0000256" key="2">
    <source>
        <dbReference type="ARBA" id="ARBA00022448"/>
    </source>
</evidence>
<name>A0A679JRS0_VARPD</name>
<feature type="transmembrane region" description="Helical" evidence="7">
    <location>
        <begin position="68"/>
        <end position="90"/>
    </location>
</feature>
<keyword evidence="4 7" id="KW-0812">Transmembrane</keyword>
<evidence type="ECO:0000256" key="5">
    <source>
        <dbReference type="ARBA" id="ARBA00022989"/>
    </source>
</evidence>
<dbReference type="GO" id="GO:0005886">
    <property type="term" value="C:plasma membrane"/>
    <property type="evidence" value="ECO:0007669"/>
    <property type="project" value="UniProtKB-SubCell"/>
</dbReference>
<evidence type="ECO:0000256" key="4">
    <source>
        <dbReference type="ARBA" id="ARBA00022692"/>
    </source>
</evidence>
<evidence type="ECO:0000313" key="8">
    <source>
        <dbReference type="EMBL" id="CAA2109987.1"/>
    </source>
</evidence>
<comment type="subcellular location">
    <subcellularLocation>
        <location evidence="1">Cell membrane</location>
        <topology evidence="1">Multi-pass membrane protein</topology>
    </subcellularLocation>
</comment>